<feature type="transmembrane region" description="Helical" evidence="2">
    <location>
        <begin position="291"/>
        <end position="309"/>
    </location>
</feature>
<accession>A0A1C5GIM6</accession>
<feature type="region of interest" description="Disordered" evidence="1">
    <location>
        <begin position="343"/>
        <end position="404"/>
    </location>
</feature>
<feature type="transmembrane region" description="Helical" evidence="2">
    <location>
        <begin position="227"/>
        <end position="253"/>
    </location>
</feature>
<proteinExistence type="predicted"/>
<evidence type="ECO:0000313" key="4">
    <source>
        <dbReference type="Proteomes" id="UP000198251"/>
    </source>
</evidence>
<reference evidence="3 4" key="1">
    <citation type="submission" date="2016-06" db="EMBL/GenBank/DDBJ databases">
        <authorList>
            <person name="Kjaerup R.B."/>
            <person name="Dalgaard T.S."/>
            <person name="Juul-Madsen H.R."/>
        </authorList>
    </citation>
    <scope>NUCLEOTIDE SEQUENCE [LARGE SCALE GENOMIC DNA]</scope>
    <source>
        <strain evidence="3 4">DSM 43913</strain>
    </source>
</reference>
<name>A0A1C5GIM6_MICEH</name>
<feature type="transmembrane region" description="Helical" evidence="2">
    <location>
        <begin position="123"/>
        <end position="148"/>
    </location>
</feature>
<keyword evidence="4" id="KW-1185">Reference proteome</keyword>
<feature type="transmembrane region" description="Helical" evidence="2">
    <location>
        <begin position="74"/>
        <end position="93"/>
    </location>
</feature>
<gene>
    <name evidence="3" type="ORF">GA0070610_6050</name>
</gene>
<dbReference type="Proteomes" id="UP000198251">
    <property type="component" value="Chromosome I"/>
</dbReference>
<feature type="transmembrane region" description="Helical" evidence="2">
    <location>
        <begin position="185"/>
        <end position="206"/>
    </location>
</feature>
<evidence type="ECO:0000256" key="2">
    <source>
        <dbReference type="SAM" id="Phobius"/>
    </source>
</evidence>
<evidence type="ECO:0000256" key="1">
    <source>
        <dbReference type="SAM" id="MobiDB-lite"/>
    </source>
</evidence>
<dbReference type="EMBL" id="LT607733">
    <property type="protein sequence ID" value="SCG19663.1"/>
    <property type="molecule type" value="Genomic_DNA"/>
</dbReference>
<keyword evidence="2" id="KW-0472">Membrane</keyword>
<feature type="transmembrane region" description="Helical" evidence="2">
    <location>
        <begin position="40"/>
        <end position="62"/>
    </location>
</feature>
<sequence length="404" mass="41228">MRYDEPGREPSPEPSSSIPASVLENVFDDPAHGEPGRDRLAVHVVWELLLLAGLGVLAYLLWAEDPAALRGDALRSLLLDAVVLGLLALAAGLTLRTAAVNLAVGPVAVAAALHVAEQGDRGVGAAVGPALLVAALGGLALGLVVVVLHVPGWAASLAGAGGVIVYIQQRSASVLPQGDYDPERGALHLFVGFAAVAVLGGLFGSVRAVRRMVGRFRPVVDPARRRGAVAAVVTAGAFVGSTVLAALAGMLVASRDLAPVAPEPGLDWTVLAVGLALLAGTSAFGRRGGVFGTLLAVCLVTVLLAYARARGWTVSRWGVGAAALGVGLLVTRLVEAYGRPATGAAAEPVPAGDARIGGGWTAPPADPVGDWPPAVPRRPSESPVDPWSDPGWENGPRRWDADER</sequence>
<dbReference type="RefSeq" id="WP_089003094.1">
    <property type="nucleotide sequence ID" value="NZ_JBFAAC010000015.1"/>
</dbReference>
<feature type="transmembrane region" description="Helical" evidence="2">
    <location>
        <begin position="315"/>
        <end position="334"/>
    </location>
</feature>
<feature type="compositionally biased region" description="Basic and acidic residues" evidence="1">
    <location>
        <begin position="1"/>
        <end position="11"/>
    </location>
</feature>
<feature type="region of interest" description="Disordered" evidence="1">
    <location>
        <begin position="1"/>
        <end position="20"/>
    </location>
</feature>
<feature type="compositionally biased region" description="Basic and acidic residues" evidence="1">
    <location>
        <begin position="395"/>
        <end position="404"/>
    </location>
</feature>
<keyword evidence="2" id="KW-1133">Transmembrane helix</keyword>
<protein>
    <submittedName>
        <fullName evidence="3">Monosaccharide ABC transporter membrane protein, CUT2 family</fullName>
    </submittedName>
</protein>
<feature type="transmembrane region" description="Helical" evidence="2">
    <location>
        <begin position="265"/>
        <end position="284"/>
    </location>
</feature>
<dbReference type="AlphaFoldDB" id="A0A1C5GIM6"/>
<evidence type="ECO:0000313" key="3">
    <source>
        <dbReference type="EMBL" id="SCG19663.1"/>
    </source>
</evidence>
<organism evidence="3 4">
    <name type="scientific">Micromonospora echinofusca</name>
    <dbReference type="NCBI Taxonomy" id="47858"/>
    <lineage>
        <taxon>Bacteria</taxon>
        <taxon>Bacillati</taxon>
        <taxon>Actinomycetota</taxon>
        <taxon>Actinomycetes</taxon>
        <taxon>Micromonosporales</taxon>
        <taxon>Micromonosporaceae</taxon>
        <taxon>Micromonospora</taxon>
    </lineage>
</organism>
<feature type="transmembrane region" description="Helical" evidence="2">
    <location>
        <begin position="99"/>
        <end position="116"/>
    </location>
</feature>
<keyword evidence="2" id="KW-0812">Transmembrane</keyword>
<dbReference type="GeneID" id="95805687"/>